<dbReference type="GeneID" id="108005855"/>
<protein>
    <submittedName>
        <fullName evidence="3">Uncharacterized protein</fullName>
    </submittedName>
</protein>
<organism evidence="2 3">
    <name type="scientific">Drosophila suzukii</name>
    <name type="common">Spotted-wing drosophila fruit fly</name>
    <dbReference type="NCBI Taxonomy" id="28584"/>
    <lineage>
        <taxon>Eukaryota</taxon>
        <taxon>Metazoa</taxon>
        <taxon>Ecdysozoa</taxon>
        <taxon>Arthropoda</taxon>
        <taxon>Hexapoda</taxon>
        <taxon>Insecta</taxon>
        <taxon>Pterygota</taxon>
        <taxon>Neoptera</taxon>
        <taxon>Endopterygota</taxon>
        <taxon>Diptera</taxon>
        <taxon>Brachycera</taxon>
        <taxon>Muscomorpha</taxon>
        <taxon>Ephydroidea</taxon>
        <taxon>Drosophilidae</taxon>
        <taxon>Drosophila</taxon>
        <taxon>Sophophora</taxon>
    </lineage>
</organism>
<dbReference type="Proteomes" id="UP001652628">
    <property type="component" value="Chromosome 3"/>
</dbReference>
<evidence type="ECO:0000256" key="1">
    <source>
        <dbReference type="SAM" id="MobiDB-lite"/>
    </source>
</evidence>
<feature type="region of interest" description="Disordered" evidence="1">
    <location>
        <begin position="222"/>
        <end position="251"/>
    </location>
</feature>
<reference evidence="3" key="1">
    <citation type="submission" date="2025-08" db="UniProtKB">
        <authorList>
            <consortium name="RefSeq"/>
        </authorList>
    </citation>
    <scope>IDENTIFICATION</scope>
</reference>
<keyword evidence="2" id="KW-1185">Reference proteome</keyword>
<sequence>MFSSLNTIFSLLNFDMQSTKVLNKLLKEAPKNTKGSKEIAEFRELIIELMKPRLGKLRQILKIRMVPATRDEFQDESEDWWPDYELCSDWHAITDINGLLVCTQDALKGMPDDLKFIGEKFDFAYSVAKPETIQNKTKNYILVDELIEDMEDFVTNFSRLCTKNLDERRNLYDLASFTMDTADRIKVKIFDERIFVQLQSRIANLRNYIRDFCTLFDTQVESKEEAESVPTDKLEKPQGTLATEDVDKART</sequence>
<evidence type="ECO:0000313" key="3">
    <source>
        <dbReference type="RefSeq" id="XP_016924721.3"/>
    </source>
</evidence>
<proteinExistence type="predicted"/>
<accession>A0AB39YZ09</accession>
<dbReference type="RefSeq" id="XP_016924721.3">
    <property type="nucleotide sequence ID" value="XM_017069232.4"/>
</dbReference>
<feature type="compositionally biased region" description="Basic and acidic residues" evidence="1">
    <location>
        <begin position="222"/>
        <end position="236"/>
    </location>
</feature>
<name>A0AB39YZ09_DROSZ</name>
<gene>
    <name evidence="3" type="primary">LOC108005855</name>
</gene>
<dbReference type="AlphaFoldDB" id="A0AB39YZ09"/>
<evidence type="ECO:0000313" key="2">
    <source>
        <dbReference type="Proteomes" id="UP001652628"/>
    </source>
</evidence>